<feature type="transmembrane region" description="Helical" evidence="1">
    <location>
        <begin position="57"/>
        <end position="77"/>
    </location>
</feature>
<organism evidence="2 3">
    <name type="scientific">Bittarella massiliensis</name>
    <name type="common">ex Durand et al. 2017</name>
    <dbReference type="NCBI Taxonomy" id="1720313"/>
    <lineage>
        <taxon>Bacteria</taxon>
        <taxon>Bacillati</taxon>
        <taxon>Bacillota</taxon>
        <taxon>Clostridia</taxon>
        <taxon>Eubacteriales</taxon>
        <taxon>Oscillospiraceae</taxon>
        <taxon>Bittarella (ex Durand et al. 2017)</taxon>
    </lineage>
</organism>
<keyword evidence="1" id="KW-0812">Transmembrane</keyword>
<comment type="caution">
    <text evidence="2">The sequence shown here is derived from an EMBL/GenBank/DDBJ whole genome shotgun (WGS) entry which is preliminary data.</text>
</comment>
<reference evidence="3" key="1">
    <citation type="submission" date="2016-11" db="EMBL/GenBank/DDBJ databases">
        <authorList>
            <person name="Jaros S."/>
            <person name="Januszkiewicz K."/>
            <person name="Wedrychowicz H."/>
        </authorList>
    </citation>
    <scope>NUCLEOTIDE SEQUENCE [LARGE SCALE GENOMIC DNA]</scope>
    <source>
        <strain evidence="3">DSM 4029</strain>
    </source>
</reference>
<evidence type="ECO:0000256" key="1">
    <source>
        <dbReference type="SAM" id="Phobius"/>
    </source>
</evidence>
<evidence type="ECO:0000313" key="2">
    <source>
        <dbReference type="EMBL" id="SHG00584.1"/>
    </source>
</evidence>
<feature type="transmembrane region" description="Helical" evidence="1">
    <location>
        <begin position="16"/>
        <end position="37"/>
    </location>
</feature>
<dbReference type="Proteomes" id="UP000184089">
    <property type="component" value="Unassembled WGS sequence"/>
</dbReference>
<accession>A0AAQ1MCI1</accession>
<feature type="transmembrane region" description="Helical" evidence="1">
    <location>
        <begin position="239"/>
        <end position="261"/>
    </location>
</feature>
<protein>
    <submittedName>
        <fullName evidence="2">Uncharacterized protein</fullName>
    </submittedName>
</protein>
<evidence type="ECO:0000313" key="3">
    <source>
        <dbReference type="Proteomes" id="UP000184089"/>
    </source>
</evidence>
<feature type="transmembrane region" description="Helical" evidence="1">
    <location>
        <begin position="97"/>
        <end position="124"/>
    </location>
</feature>
<proteinExistence type="predicted"/>
<keyword evidence="1" id="KW-1133">Transmembrane helix</keyword>
<name>A0AAQ1MCI1_9FIRM</name>
<dbReference type="EMBL" id="FQVY01000002">
    <property type="protein sequence ID" value="SHG00584.1"/>
    <property type="molecule type" value="Genomic_DNA"/>
</dbReference>
<gene>
    <name evidence="2" type="ORF">SAMN05444424_1121</name>
</gene>
<sequence>MQMEKLKKYLTPKATGWLAIGMGGGALLCWIALGIVYGSIKSYFTSFGANEKGLGLMVILLMVLMVAFFISLLATLVSGAGNGIRLFAWKDRRPFTIAAFAVACLNLLFLCLNFRVIGFCFSLFSGNVYGALGSGASLITTLSLRLGLLQFGMFLQIALAGYQVFLMVWAKKHPAAAQVSSAVGEVPAAAAAGAVAGAPVPPQGGYTVPQRGYAPAPQAPKGEGLKKFKEFAKSKAGKLTFIGVAAALVLLIGGGIAISILTQTRLDLVSNVEYTLEGESGDAYILLDRANVDYDYNDSDVANFVSSVSYQFEPSDGLKNGDKVVVRAVYSKETAKRMHIKIKEDVREIEITGLTERYDSAASIPAETVSAAKTQAEALLSSKKSSILSSAYGFSYKKDKTIAGQKLVGSYFIHDEPGSYSDDEIVLVYAVTVKGQQQTSYYPEEEFEDIEKVYYYMVKVGPINDQFSATDASVSATNISYRVESDQEVAAYVKSNFSGYDKVEALPVQ</sequence>
<dbReference type="AlphaFoldDB" id="A0AAQ1MCI1"/>
<keyword evidence="1" id="KW-0472">Membrane</keyword>
<feature type="transmembrane region" description="Helical" evidence="1">
    <location>
        <begin position="144"/>
        <end position="170"/>
    </location>
</feature>